<sequence length="144" mass="15374">MSEVKWSESQVEQYLRSLSYADVLPDAPALSPDLAARALAAPQRRRAGARWKVGVAAAAVAGLLLVGSNPSMVADVVERILGISVRNMTPEEYAQRVSGDWPADIPMPEYYSPEETAAARDLPVAQPGLGPGRVYASERAGGRL</sequence>
<feature type="region of interest" description="Disordered" evidence="1">
    <location>
        <begin position="123"/>
        <end position="144"/>
    </location>
</feature>
<dbReference type="EMBL" id="LWLV01000798">
    <property type="protein sequence ID" value="OTA41101.1"/>
    <property type="molecule type" value="Genomic_DNA"/>
</dbReference>
<name>A0A1Y2T3R0_SYMTR</name>
<dbReference type="Proteomes" id="UP000194267">
    <property type="component" value="Unassembled WGS sequence"/>
</dbReference>
<accession>A0A1Y2T3R0</accession>
<evidence type="ECO:0000313" key="2">
    <source>
        <dbReference type="EMBL" id="OTA41101.1"/>
    </source>
</evidence>
<comment type="caution">
    <text evidence="2">The sequence shown here is derived from an EMBL/GenBank/DDBJ whole genome shotgun (WGS) entry which is preliminary data.</text>
</comment>
<organism evidence="2 3">
    <name type="scientific">Symbiobacterium thermophilum</name>
    <dbReference type="NCBI Taxonomy" id="2734"/>
    <lineage>
        <taxon>Bacteria</taxon>
        <taxon>Bacillati</taxon>
        <taxon>Bacillota</taxon>
        <taxon>Clostridia</taxon>
        <taxon>Eubacteriales</taxon>
        <taxon>Symbiobacteriaceae</taxon>
        <taxon>Symbiobacterium</taxon>
    </lineage>
</organism>
<evidence type="ECO:0000256" key="1">
    <source>
        <dbReference type="SAM" id="MobiDB-lite"/>
    </source>
</evidence>
<dbReference type="AlphaFoldDB" id="A0A1Y2T3R0"/>
<gene>
    <name evidence="2" type="ORF">A6D92_09955</name>
</gene>
<proteinExistence type="predicted"/>
<protein>
    <submittedName>
        <fullName evidence="2">Uncharacterized protein</fullName>
    </submittedName>
</protein>
<evidence type="ECO:0000313" key="3">
    <source>
        <dbReference type="Proteomes" id="UP000194267"/>
    </source>
</evidence>
<reference evidence="3" key="1">
    <citation type="submission" date="2016-04" db="EMBL/GenBank/DDBJ databases">
        <authorList>
            <person name="Antunes L.P."/>
            <person name="Martins L.F."/>
            <person name="Pereira R.V."/>
            <person name="Thomas A.M."/>
            <person name="Barbosa D."/>
            <person name="Nascimento L."/>
            <person name="Silva G.M."/>
            <person name="Condomitti G.W."/>
            <person name="Digiampietri L.A."/>
            <person name="Lombardi K.C."/>
            <person name="Ramos P.L."/>
            <person name="Quaggio R.B."/>
            <person name="Oliveira J.C."/>
            <person name="Pascon R.C."/>
            <person name="Cruz J.B."/>
            <person name="Silva A.M."/>
            <person name="Setubal J.C."/>
        </authorList>
    </citation>
    <scope>NUCLEOTIDE SEQUENCE [LARGE SCALE GENOMIC DNA]</scope>
</reference>